<dbReference type="InterPro" id="IPR051910">
    <property type="entry name" value="ComF/GntX_DNA_util-trans"/>
</dbReference>
<dbReference type="InterPro" id="IPR029057">
    <property type="entry name" value="PRTase-like"/>
</dbReference>
<dbReference type="AlphaFoldDB" id="A0A2H0TWA4"/>
<dbReference type="Pfam" id="PF00156">
    <property type="entry name" value="Pribosyltran"/>
    <property type="match status" value="1"/>
</dbReference>
<dbReference type="CDD" id="cd06223">
    <property type="entry name" value="PRTases_typeI"/>
    <property type="match status" value="1"/>
</dbReference>
<dbReference type="PANTHER" id="PTHR47505:SF1">
    <property type="entry name" value="DNA UTILIZATION PROTEIN YHGH"/>
    <property type="match status" value="1"/>
</dbReference>
<gene>
    <name evidence="3" type="ORF">COU32_02010</name>
</gene>
<evidence type="ECO:0000313" key="3">
    <source>
        <dbReference type="EMBL" id="PIR76444.1"/>
    </source>
</evidence>
<comment type="similarity">
    <text evidence="1">Belongs to the ComF/GntX family.</text>
</comment>
<sequence length="238" mass="26835">MSFTRRVLYTAKAYLFPVFCVACQQEGSWLCAGCIRALDVSPQLFCPLCHASTDTGEVCMRCTQISFSCLITRHIATVKYQEKESIGKLIHILKYEYAEDVMEAISVLLNIFVTEYTHIFPQVDMIVPVPLHTKRFVERGFNQASLISEALSTHIQIPVEQHILFRIRHTPHQAKLERTARLKNVKGAFHVDLPDRIRGMRVLLVDDVYTTGATMQACAKALHDAGASCIYGFTLARG</sequence>
<evidence type="ECO:0000256" key="1">
    <source>
        <dbReference type="ARBA" id="ARBA00008007"/>
    </source>
</evidence>
<evidence type="ECO:0000259" key="2">
    <source>
        <dbReference type="Pfam" id="PF00156"/>
    </source>
</evidence>
<dbReference type="InterPro" id="IPR000836">
    <property type="entry name" value="PRTase_dom"/>
</dbReference>
<name>A0A2H0TWA4_9BACT</name>
<dbReference type="Gene3D" id="3.40.50.2020">
    <property type="match status" value="1"/>
</dbReference>
<protein>
    <recommendedName>
        <fullName evidence="2">Phosphoribosyltransferase domain-containing protein</fullName>
    </recommendedName>
</protein>
<organism evidence="3 4">
    <name type="scientific">Candidatus Magasanikbacteria bacterium CG10_big_fil_rev_8_21_14_0_10_42_10</name>
    <dbReference type="NCBI Taxonomy" id="1974649"/>
    <lineage>
        <taxon>Bacteria</taxon>
        <taxon>Candidatus Magasanikiibacteriota</taxon>
    </lineage>
</organism>
<reference evidence="4" key="1">
    <citation type="submission" date="2017-09" db="EMBL/GenBank/DDBJ databases">
        <title>Depth-based differentiation of microbial function through sediment-hosted aquifers and enrichment of novel symbionts in the deep terrestrial subsurface.</title>
        <authorList>
            <person name="Probst A.J."/>
            <person name="Ladd B."/>
            <person name="Jarett J.K."/>
            <person name="Geller-Mcgrath D.E."/>
            <person name="Sieber C.M.K."/>
            <person name="Emerson J.B."/>
            <person name="Anantharaman K."/>
            <person name="Thomas B.C."/>
            <person name="Malmstrom R."/>
            <person name="Stieglmeier M."/>
            <person name="Klingl A."/>
            <person name="Woyke T."/>
            <person name="Ryan C.M."/>
            <person name="Banfield J.F."/>
        </authorList>
    </citation>
    <scope>NUCLEOTIDE SEQUENCE [LARGE SCALE GENOMIC DNA]</scope>
</reference>
<dbReference type="Proteomes" id="UP000231530">
    <property type="component" value="Unassembled WGS sequence"/>
</dbReference>
<feature type="domain" description="Phosphoribosyltransferase" evidence="2">
    <location>
        <begin position="195"/>
        <end position="231"/>
    </location>
</feature>
<dbReference type="SUPFAM" id="SSF53271">
    <property type="entry name" value="PRTase-like"/>
    <property type="match status" value="1"/>
</dbReference>
<proteinExistence type="inferred from homology"/>
<dbReference type="EMBL" id="PFBY01000025">
    <property type="protein sequence ID" value="PIR76444.1"/>
    <property type="molecule type" value="Genomic_DNA"/>
</dbReference>
<dbReference type="PANTHER" id="PTHR47505">
    <property type="entry name" value="DNA UTILIZATION PROTEIN YHGH"/>
    <property type="match status" value="1"/>
</dbReference>
<accession>A0A2H0TWA4</accession>
<comment type="caution">
    <text evidence="3">The sequence shown here is derived from an EMBL/GenBank/DDBJ whole genome shotgun (WGS) entry which is preliminary data.</text>
</comment>
<evidence type="ECO:0000313" key="4">
    <source>
        <dbReference type="Proteomes" id="UP000231530"/>
    </source>
</evidence>